<dbReference type="RefSeq" id="WP_206537523.1">
    <property type="nucleotide sequence ID" value="NZ_AOCG01000005.1"/>
</dbReference>
<dbReference type="InterPro" id="IPR008489">
    <property type="entry name" value="DUF771"/>
</dbReference>
<protein>
    <submittedName>
        <fullName evidence="1">Prophage pi1 protein 09</fullName>
    </submittedName>
</protein>
<name>W7AY54_9LIST</name>
<gene>
    <name evidence="1" type="ORF">MAQA_04426</name>
</gene>
<reference evidence="1 2" key="1">
    <citation type="journal article" date="2014" name="Int. J. Syst. Evol. Microbiol.">
        <title>Listeria floridensis sp. nov., Listeria aquatica sp. nov., Listeria cornellensis sp. nov., Listeria riparia sp. nov. and Listeria grandensis sp. nov., from agricultural and natural environments.</title>
        <authorList>
            <person name="den Bakker H.C."/>
            <person name="Warchocki S."/>
            <person name="Wright E.M."/>
            <person name="Allred A.F."/>
            <person name="Ahlstrom C."/>
            <person name="Manuel C.S."/>
            <person name="Stasiewicz M.J."/>
            <person name="Burrell A."/>
            <person name="Roof S."/>
            <person name="Strawn L."/>
            <person name="Fortes E.D."/>
            <person name="Nightingale K.K."/>
            <person name="Kephart D."/>
            <person name="Wiedmann M."/>
        </authorList>
    </citation>
    <scope>NUCLEOTIDE SEQUENCE [LARGE SCALE GENOMIC DNA]</scope>
    <source>
        <strain evidence="1 2">FSL S10-1188</strain>
    </source>
</reference>
<dbReference type="AlphaFoldDB" id="W7AY54"/>
<proteinExistence type="predicted"/>
<organism evidence="1 2">
    <name type="scientific">Listeria aquatica FSL S10-1188</name>
    <dbReference type="NCBI Taxonomy" id="1265818"/>
    <lineage>
        <taxon>Bacteria</taxon>
        <taxon>Bacillati</taxon>
        <taxon>Bacillota</taxon>
        <taxon>Bacilli</taxon>
        <taxon>Bacillales</taxon>
        <taxon>Listeriaceae</taxon>
        <taxon>Listeria</taxon>
    </lineage>
</organism>
<dbReference type="PATRIC" id="fig|1265818.5.peg.879"/>
<dbReference type="Proteomes" id="UP000019246">
    <property type="component" value="Unassembled WGS sequence"/>
</dbReference>
<evidence type="ECO:0000313" key="1">
    <source>
        <dbReference type="EMBL" id="EUJ19994.1"/>
    </source>
</evidence>
<dbReference type="Pfam" id="PF05595">
    <property type="entry name" value="DUF771"/>
    <property type="match status" value="1"/>
</dbReference>
<keyword evidence="2" id="KW-1185">Reference proteome</keyword>
<accession>W7AY54</accession>
<dbReference type="EMBL" id="AOCG01000005">
    <property type="protein sequence ID" value="EUJ19994.1"/>
    <property type="molecule type" value="Genomic_DNA"/>
</dbReference>
<comment type="caution">
    <text evidence="1">The sequence shown here is derived from an EMBL/GenBank/DDBJ whole genome shotgun (WGS) entry which is preliminary data.</text>
</comment>
<evidence type="ECO:0000313" key="2">
    <source>
        <dbReference type="Proteomes" id="UP000019246"/>
    </source>
</evidence>
<sequence>MEQIIEYQAHITLPENFVLIQKDEYKALKGLGFKGNCVSVEDFRKKHTCLSRPMFNELILLNPKFKKMLDIKENPNGCVAYPKGGSSGKYYILESKLLTFIEENFPEIFTYVGKNEV</sequence>
<dbReference type="STRING" id="1265818.MAQA_04426"/>